<feature type="region of interest" description="Disordered" evidence="4">
    <location>
        <begin position="1"/>
        <end position="30"/>
    </location>
</feature>
<dbReference type="Gene3D" id="2.30.29.30">
    <property type="entry name" value="Pleckstrin-homology domain (PH domain)/Phosphotyrosine-binding domain (PTB)"/>
    <property type="match status" value="1"/>
</dbReference>
<dbReference type="GO" id="GO:0050769">
    <property type="term" value="P:positive regulation of neurogenesis"/>
    <property type="evidence" value="ECO:0007669"/>
    <property type="project" value="UniProtKB-UniRule"/>
</dbReference>
<dbReference type="Pfam" id="PF06311">
    <property type="entry name" value="NumbF"/>
    <property type="match status" value="1"/>
</dbReference>
<dbReference type="SMART" id="SM00462">
    <property type="entry name" value="PTB"/>
    <property type="match status" value="1"/>
</dbReference>
<dbReference type="GO" id="GO:0005737">
    <property type="term" value="C:cytoplasm"/>
    <property type="evidence" value="ECO:0007669"/>
    <property type="project" value="TreeGrafter"/>
</dbReference>
<feature type="compositionally biased region" description="Polar residues" evidence="4">
    <location>
        <begin position="327"/>
        <end position="348"/>
    </location>
</feature>
<feature type="domain" description="PID" evidence="5">
    <location>
        <begin position="38"/>
        <end position="163"/>
    </location>
</feature>
<sequence>MMNRLRQSFRRKKEKGVPESSRPHQWQTDEEAVRHGQCSFPVKYLGAVEVDESRGMHVCEDAVKRLKSVGRTKVRAVLWVSADALRVVADLTKDLIVDQTIEKVSFCAPDRNYERAFSYICRDGTTRRWLCHSFMAVKDSGERLSHAVGCAFAACLERKQKREKECGVTATFDASRTSFTREGSFRVMTATEQAERQEALRQIEEQKRAAGVANGHENGGTGDAVVVAAVASSAPIEVVNQVVSSGPSDGGSVLAIPRRHAPIDELVRQGSFRGFPALLQKSSPFKRNLSLRLNDLPSTLQRKTDFQLLNKVPEVESPNSPEPPSADANTVPSAFPVTNSKPPVSPHSTVAPVRDVNPWSHASSVTVGTAGTSTTVGPAFNPGHRRTQSEAERWLDEVAKSTQNQKQPHGQVLPPGVTPPHGLSPTQMQPVGSLPGGVPSAAFAMQHHHHHYQPVAVAAAATSFPGHFTVNGGGQQQYSTGPTPSMTPSQMVVSAFTVASNPGAAAAAVGQPTQSLSQFNSNLNNSTQAAKPSLPAGGFGGNAASAFTNGNGVSAGEDQFEAQWVALETRHKQQQHNPTQQQQQPQRFTPSPTNPFSSEVQKTFEIRI</sequence>
<evidence type="ECO:0000256" key="1">
    <source>
        <dbReference type="ARBA" id="ARBA00022473"/>
    </source>
</evidence>
<dbReference type="PANTHER" id="PTHR47368:SF2">
    <property type="entry name" value="PID DOMAIN-CONTAINING PROTEIN"/>
    <property type="match status" value="1"/>
</dbReference>
<feature type="compositionally biased region" description="Low complexity" evidence="4">
    <location>
        <begin position="575"/>
        <end position="591"/>
    </location>
</feature>
<organism evidence="6 7">
    <name type="scientific">Petromyzon marinus</name>
    <name type="common">Sea lamprey</name>
    <dbReference type="NCBI Taxonomy" id="7757"/>
    <lineage>
        <taxon>Eukaryota</taxon>
        <taxon>Metazoa</taxon>
        <taxon>Chordata</taxon>
        <taxon>Craniata</taxon>
        <taxon>Vertebrata</taxon>
        <taxon>Cyclostomata</taxon>
        <taxon>Hyperoartia</taxon>
        <taxon>Petromyzontiformes</taxon>
        <taxon>Petromyzontidae</taxon>
        <taxon>Petromyzon</taxon>
    </lineage>
</organism>
<dbReference type="PANTHER" id="PTHR47368">
    <property type="entry name" value="NUMB"/>
    <property type="match status" value="1"/>
</dbReference>
<dbReference type="AlphaFoldDB" id="A0AAJ7T5D6"/>
<evidence type="ECO:0000313" key="6">
    <source>
        <dbReference type="Proteomes" id="UP001318040"/>
    </source>
</evidence>
<feature type="region of interest" description="Disordered" evidence="4">
    <location>
        <begin position="570"/>
        <end position="608"/>
    </location>
</feature>
<feature type="region of interest" description="Disordered" evidence="4">
    <location>
        <begin position="314"/>
        <end position="389"/>
    </location>
</feature>
<dbReference type="GO" id="GO:0007399">
    <property type="term" value="P:nervous system development"/>
    <property type="evidence" value="ECO:0007669"/>
    <property type="project" value="UniProtKB-KW"/>
</dbReference>
<protein>
    <submittedName>
        <fullName evidence="7">Protein numb homolog isoform X3</fullName>
    </submittedName>
</protein>
<dbReference type="Pfam" id="PF00640">
    <property type="entry name" value="PID"/>
    <property type="match status" value="1"/>
</dbReference>
<dbReference type="GeneID" id="116943171"/>
<dbReference type="FunFam" id="2.30.29.30:FF:000031">
    <property type="entry name" value="protein numb isoform X1"/>
    <property type="match status" value="1"/>
</dbReference>
<proteinExistence type="predicted"/>
<dbReference type="SUPFAM" id="SSF50729">
    <property type="entry name" value="PH domain-like"/>
    <property type="match status" value="1"/>
</dbReference>
<dbReference type="PIRSF" id="PIRSF017607">
    <property type="entry name" value="Numb/numb-like"/>
    <property type="match status" value="1"/>
</dbReference>
<dbReference type="InterPro" id="IPR016698">
    <property type="entry name" value="Numb/numb-like"/>
</dbReference>
<feature type="region of interest" description="Disordered" evidence="4">
    <location>
        <begin position="402"/>
        <end position="435"/>
    </location>
</feature>
<keyword evidence="6" id="KW-1185">Reference proteome</keyword>
<keyword evidence="2" id="KW-0597">Phosphoprotein</keyword>
<evidence type="ECO:0000259" key="5">
    <source>
        <dbReference type="PROSITE" id="PS01179"/>
    </source>
</evidence>
<feature type="compositionally biased region" description="Low complexity" evidence="4">
    <location>
        <begin position="362"/>
        <end position="379"/>
    </location>
</feature>
<gene>
    <name evidence="7" type="primary">LOC116943171</name>
</gene>
<dbReference type="RefSeq" id="XP_032811676.1">
    <property type="nucleotide sequence ID" value="XM_032955785.1"/>
</dbReference>
<dbReference type="InterPro" id="IPR010449">
    <property type="entry name" value="Numb_domain"/>
</dbReference>
<accession>A0AAJ7T5D6</accession>
<keyword evidence="1 3" id="KW-0217">Developmental protein</keyword>
<dbReference type="InterPro" id="IPR011993">
    <property type="entry name" value="PH-like_dom_sf"/>
</dbReference>
<evidence type="ECO:0000256" key="4">
    <source>
        <dbReference type="SAM" id="MobiDB-lite"/>
    </source>
</evidence>
<evidence type="ECO:0000256" key="3">
    <source>
        <dbReference type="PIRNR" id="PIRNR017607"/>
    </source>
</evidence>
<dbReference type="Proteomes" id="UP001318040">
    <property type="component" value="Chromosome 17"/>
</dbReference>
<evidence type="ECO:0000313" key="7">
    <source>
        <dbReference type="RefSeq" id="XP_032811676.1"/>
    </source>
</evidence>
<dbReference type="CDD" id="cd01268">
    <property type="entry name" value="PTB_Numb"/>
    <property type="match status" value="1"/>
</dbReference>
<evidence type="ECO:0000256" key="2">
    <source>
        <dbReference type="ARBA" id="ARBA00022553"/>
    </source>
</evidence>
<comment type="function">
    <text evidence="3">Plays a role in the process of neurogenesis.</text>
</comment>
<name>A0AAJ7T5D6_PETMA</name>
<reference evidence="7" key="1">
    <citation type="submission" date="2025-08" db="UniProtKB">
        <authorList>
            <consortium name="RefSeq"/>
        </authorList>
    </citation>
    <scope>IDENTIFICATION</scope>
    <source>
        <tissue evidence="7">Sperm</tissue>
    </source>
</reference>
<keyword evidence="3" id="KW-0524">Neurogenesis</keyword>
<dbReference type="InterPro" id="IPR006020">
    <property type="entry name" value="PTB/PI_dom"/>
</dbReference>
<dbReference type="PROSITE" id="PS01179">
    <property type="entry name" value="PID"/>
    <property type="match status" value="1"/>
</dbReference>